<reference evidence="5 6" key="1">
    <citation type="submission" date="2006-12" db="EMBL/GenBank/DDBJ databases">
        <title>Complete sequence of Chlorobium phaeobacteroides DSM 266.</title>
        <authorList>
            <consortium name="US DOE Joint Genome Institute"/>
            <person name="Copeland A."/>
            <person name="Lucas S."/>
            <person name="Lapidus A."/>
            <person name="Barry K."/>
            <person name="Detter J.C."/>
            <person name="Glavina del Rio T."/>
            <person name="Hammon N."/>
            <person name="Israni S."/>
            <person name="Pitluck S."/>
            <person name="Goltsman E."/>
            <person name="Schmutz J."/>
            <person name="Larimer F."/>
            <person name="Land M."/>
            <person name="Hauser L."/>
            <person name="Mikhailova N."/>
            <person name="Li T."/>
            <person name="Overmann J."/>
            <person name="Bryant D.A."/>
            <person name="Richardson P."/>
        </authorList>
    </citation>
    <scope>NUCLEOTIDE SEQUENCE [LARGE SCALE GENOMIC DNA]</scope>
    <source>
        <strain evidence="5 6">DSM 266</strain>
    </source>
</reference>
<dbReference type="InterPro" id="IPR050155">
    <property type="entry name" value="HAD-like_hydrolase_sf"/>
</dbReference>
<dbReference type="SUPFAM" id="SSF56784">
    <property type="entry name" value="HAD-like"/>
    <property type="match status" value="1"/>
</dbReference>
<dbReference type="SFLD" id="SFLDS00003">
    <property type="entry name" value="Haloacid_Dehalogenase"/>
    <property type="match status" value="1"/>
</dbReference>
<dbReference type="NCBIfam" id="TIGR01549">
    <property type="entry name" value="HAD-SF-IA-v1"/>
    <property type="match status" value="1"/>
</dbReference>
<accession>A1BFU3</accession>
<sequence length="229" mass="25159">MPCKAVIFDLDGTLLNTLEDIVNTLNSVLYQHNYPQHSVDACRFLVGHGMRELVKKALPEEAGTPEIIDSMLEDLLIHYAENWNVHSRPYEGIAAMLDELTAQGIKKAILSNKADNFTRLCAEQLLSDWHFDMVMGHTDTFTHKPDPSGALFIAGQLGIEPGDILYVGDSGIDMLTATRAGMFPLGVLWGFRPESELLQFGAKALVKEPGEIITMLMNCPGCPGNSASR</sequence>
<dbReference type="PROSITE" id="PS01228">
    <property type="entry name" value="COF_1"/>
    <property type="match status" value="1"/>
</dbReference>
<dbReference type="InterPro" id="IPR036412">
    <property type="entry name" value="HAD-like_sf"/>
</dbReference>
<evidence type="ECO:0000256" key="1">
    <source>
        <dbReference type="ARBA" id="ARBA00000830"/>
    </source>
</evidence>
<dbReference type="SFLD" id="SFLDG01129">
    <property type="entry name" value="C1.5:_HAD__Beta-PGM__Phosphata"/>
    <property type="match status" value="1"/>
</dbReference>
<dbReference type="KEGG" id="cph:Cpha266_1237"/>
<dbReference type="PANTHER" id="PTHR43434:SF1">
    <property type="entry name" value="PHOSPHOGLYCOLATE PHOSPHATASE"/>
    <property type="match status" value="1"/>
</dbReference>
<dbReference type="OrthoDB" id="9807630at2"/>
<evidence type="ECO:0000256" key="3">
    <source>
        <dbReference type="ARBA" id="ARBA00006171"/>
    </source>
</evidence>
<dbReference type="EMBL" id="CP000492">
    <property type="protein sequence ID" value="ABL65270.1"/>
    <property type="molecule type" value="Genomic_DNA"/>
</dbReference>
<dbReference type="GO" id="GO:0008967">
    <property type="term" value="F:phosphoglycolate phosphatase activity"/>
    <property type="evidence" value="ECO:0007669"/>
    <property type="project" value="UniProtKB-EC"/>
</dbReference>
<protein>
    <recommendedName>
        <fullName evidence="4">phosphoglycolate phosphatase</fullName>
        <ecNumber evidence="4">3.1.3.18</ecNumber>
    </recommendedName>
</protein>
<name>A1BFU3_CHLPD</name>
<dbReference type="GO" id="GO:0006281">
    <property type="term" value="P:DNA repair"/>
    <property type="evidence" value="ECO:0007669"/>
    <property type="project" value="TreeGrafter"/>
</dbReference>
<dbReference type="PANTHER" id="PTHR43434">
    <property type="entry name" value="PHOSPHOGLYCOLATE PHOSPHATASE"/>
    <property type="match status" value="1"/>
</dbReference>
<evidence type="ECO:0000313" key="5">
    <source>
        <dbReference type="EMBL" id="ABL65270.1"/>
    </source>
</evidence>
<evidence type="ECO:0000256" key="4">
    <source>
        <dbReference type="ARBA" id="ARBA00013078"/>
    </source>
</evidence>
<organism evidence="5 6">
    <name type="scientific">Chlorobium phaeobacteroides (strain DSM 266 / SMG 266 / 2430)</name>
    <dbReference type="NCBI Taxonomy" id="290317"/>
    <lineage>
        <taxon>Bacteria</taxon>
        <taxon>Pseudomonadati</taxon>
        <taxon>Chlorobiota</taxon>
        <taxon>Chlorobiia</taxon>
        <taxon>Chlorobiales</taxon>
        <taxon>Chlorobiaceae</taxon>
        <taxon>Chlorobium/Pelodictyon group</taxon>
        <taxon>Chlorobium</taxon>
    </lineage>
</organism>
<keyword evidence="5" id="KW-0378">Hydrolase</keyword>
<evidence type="ECO:0000313" key="6">
    <source>
        <dbReference type="Proteomes" id="UP000008701"/>
    </source>
</evidence>
<dbReference type="InterPro" id="IPR023214">
    <property type="entry name" value="HAD_sf"/>
</dbReference>
<comment type="pathway">
    <text evidence="2">Organic acid metabolism; glycolate biosynthesis; glycolate from 2-phosphoglycolate: step 1/1.</text>
</comment>
<dbReference type="RefSeq" id="WP_011745094.1">
    <property type="nucleotide sequence ID" value="NC_008639.1"/>
</dbReference>
<proteinExistence type="inferred from homology"/>
<dbReference type="AlphaFoldDB" id="A1BFU3"/>
<dbReference type="GO" id="GO:0005829">
    <property type="term" value="C:cytosol"/>
    <property type="evidence" value="ECO:0007669"/>
    <property type="project" value="TreeGrafter"/>
</dbReference>
<dbReference type="InterPro" id="IPR023198">
    <property type="entry name" value="PGP-like_dom2"/>
</dbReference>
<gene>
    <name evidence="5" type="ordered locus">Cpha266_1237</name>
</gene>
<dbReference type="EC" id="3.1.3.18" evidence="4"/>
<comment type="catalytic activity">
    <reaction evidence="1">
        <text>2-phosphoglycolate + H2O = glycolate + phosphate</text>
        <dbReference type="Rhea" id="RHEA:14369"/>
        <dbReference type="ChEBI" id="CHEBI:15377"/>
        <dbReference type="ChEBI" id="CHEBI:29805"/>
        <dbReference type="ChEBI" id="CHEBI:43474"/>
        <dbReference type="ChEBI" id="CHEBI:58033"/>
        <dbReference type="EC" id="3.1.3.18"/>
    </reaction>
</comment>
<dbReference type="InterPro" id="IPR041492">
    <property type="entry name" value="HAD_2"/>
</dbReference>
<dbReference type="Pfam" id="PF13419">
    <property type="entry name" value="HAD_2"/>
    <property type="match status" value="1"/>
</dbReference>
<dbReference type="HOGENOM" id="CLU_045011_19_1_10"/>
<dbReference type="Gene3D" id="1.10.150.240">
    <property type="entry name" value="Putative phosphatase, domain 2"/>
    <property type="match status" value="1"/>
</dbReference>
<dbReference type="SFLD" id="SFLDG01135">
    <property type="entry name" value="C1.5.6:_HAD__Beta-PGM__Phospha"/>
    <property type="match status" value="1"/>
</dbReference>
<comment type="similarity">
    <text evidence="3">Belongs to the HAD-like hydrolase superfamily. CbbY/CbbZ/Gph/YieH family.</text>
</comment>
<keyword evidence="6" id="KW-1185">Reference proteome</keyword>
<dbReference type="eggNOG" id="COG0546">
    <property type="taxonomic scope" value="Bacteria"/>
</dbReference>
<dbReference type="STRING" id="290317.Cpha266_1237"/>
<dbReference type="InterPro" id="IPR006439">
    <property type="entry name" value="HAD-SF_hydro_IA"/>
</dbReference>
<dbReference type="PRINTS" id="PR00413">
    <property type="entry name" value="HADHALOGNASE"/>
</dbReference>
<dbReference type="Proteomes" id="UP000008701">
    <property type="component" value="Chromosome"/>
</dbReference>
<evidence type="ECO:0000256" key="2">
    <source>
        <dbReference type="ARBA" id="ARBA00004818"/>
    </source>
</evidence>
<dbReference type="Gene3D" id="3.40.50.1000">
    <property type="entry name" value="HAD superfamily/HAD-like"/>
    <property type="match status" value="1"/>
</dbReference>